<feature type="transmembrane region" description="Helical" evidence="2">
    <location>
        <begin position="107"/>
        <end position="128"/>
    </location>
</feature>
<feature type="signal peptide" evidence="3">
    <location>
        <begin position="1"/>
        <end position="32"/>
    </location>
</feature>
<keyword evidence="3" id="KW-0732">Signal</keyword>
<dbReference type="RefSeq" id="WP_035950986.1">
    <property type="nucleotide sequence ID" value="NZ_BMEA01000002.1"/>
</dbReference>
<accession>A0A8H9FWH0</accession>
<evidence type="ECO:0000313" key="5">
    <source>
        <dbReference type="Proteomes" id="UP000628079"/>
    </source>
</evidence>
<dbReference type="Proteomes" id="UP000628079">
    <property type="component" value="Unassembled WGS sequence"/>
</dbReference>
<evidence type="ECO:0000256" key="3">
    <source>
        <dbReference type="SAM" id="SignalP"/>
    </source>
</evidence>
<sequence length="139" mass="14183">MRPTTTTTTRRAATAVATIGLASLVTLAPAQARTDPGTPLPSAGTPADSSRFDNDRSGSTTPSDSSLHRGVGATSEENRVSREQIAPRADLPGPATMIRVDDDAVEYLQIGLGALTGVALFGAAAAAVSASHRRHAHPA</sequence>
<reference evidence="4" key="1">
    <citation type="journal article" date="2014" name="Int. J. Syst. Evol. Microbiol.">
        <title>Complete genome sequence of Corynebacterium casei LMG S-19264T (=DSM 44701T), isolated from a smear-ripened cheese.</title>
        <authorList>
            <consortium name="US DOE Joint Genome Institute (JGI-PGF)"/>
            <person name="Walter F."/>
            <person name="Albersmeier A."/>
            <person name="Kalinowski J."/>
            <person name="Ruckert C."/>
        </authorList>
    </citation>
    <scope>NUCLEOTIDE SEQUENCE</scope>
    <source>
        <strain evidence="4">CGMCC 1.10749</strain>
    </source>
</reference>
<dbReference type="AlphaFoldDB" id="A0A8H9FWH0"/>
<proteinExistence type="predicted"/>
<organism evidence="4 5">
    <name type="scientific">Knoellia flava</name>
    <dbReference type="NCBI Taxonomy" id="913969"/>
    <lineage>
        <taxon>Bacteria</taxon>
        <taxon>Bacillati</taxon>
        <taxon>Actinomycetota</taxon>
        <taxon>Actinomycetes</taxon>
        <taxon>Micrococcales</taxon>
        <taxon>Intrasporangiaceae</taxon>
        <taxon>Knoellia</taxon>
    </lineage>
</organism>
<feature type="region of interest" description="Disordered" evidence="1">
    <location>
        <begin position="30"/>
        <end position="95"/>
    </location>
</feature>
<name>A0A8H9FWH0_9MICO</name>
<keyword evidence="2" id="KW-0472">Membrane</keyword>
<comment type="caution">
    <text evidence="4">The sequence shown here is derived from an EMBL/GenBank/DDBJ whole genome shotgun (WGS) entry which is preliminary data.</text>
</comment>
<evidence type="ECO:0000313" key="4">
    <source>
        <dbReference type="EMBL" id="GGB85599.1"/>
    </source>
</evidence>
<reference evidence="4" key="2">
    <citation type="submission" date="2020-09" db="EMBL/GenBank/DDBJ databases">
        <authorList>
            <person name="Sun Q."/>
            <person name="Zhou Y."/>
        </authorList>
    </citation>
    <scope>NUCLEOTIDE SEQUENCE</scope>
    <source>
        <strain evidence="4">CGMCC 1.10749</strain>
    </source>
</reference>
<protein>
    <submittedName>
        <fullName evidence="4">Uncharacterized protein</fullName>
    </submittedName>
</protein>
<keyword evidence="2" id="KW-0812">Transmembrane</keyword>
<feature type="chain" id="PRO_5034104891" evidence="3">
    <location>
        <begin position="33"/>
        <end position="139"/>
    </location>
</feature>
<gene>
    <name evidence="4" type="ORF">GCM10011314_26650</name>
</gene>
<evidence type="ECO:0000256" key="2">
    <source>
        <dbReference type="SAM" id="Phobius"/>
    </source>
</evidence>
<keyword evidence="2" id="KW-1133">Transmembrane helix</keyword>
<evidence type="ECO:0000256" key="1">
    <source>
        <dbReference type="SAM" id="MobiDB-lite"/>
    </source>
</evidence>
<dbReference type="EMBL" id="BMEA01000002">
    <property type="protein sequence ID" value="GGB85599.1"/>
    <property type="molecule type" value="Genomic_DNA"/>
</dbReference>